<name>A0A7D7WFP1_9MICO</name>
<protein>
    <recommendedName>
        <fullName evidence="4">Rho termination factor N-terminal domain-containing protein</fullName>
    </recommendedName>
</protein>
<organism evidence="2 3">
    <name type="scientific">Microbacterium esteraromaticum</name>
    <dbReference type="NCBI Taxonomy" id="57043"/>
    <lineage>
        <taxon>Bacteria</taxon>
        <taxon>Bacillati</taxon>
        <taxon>Actinomycetota</taxon>
        <taxon>Actinomycetes</taxon>
        <taxon>Micrococcales</taxon>
        <taxon>Microbacteriaceae</taxon>
        <taxon>Microbacterium</taxon>
    </lineage>
</organism>
<dbReference type="RefSeq" id="WP_182252846.1">
    <property type="nucleotide sequence ID" value="NZ_CP043732.1"/>
</dbReference>
<evidence type="ECO:0000256" key="1">
    <source>
        <dbReference type="SAM" id="MobiDB-lite"/>
    </source>
</evidence>
<gene>
    <name evidence="2" type="ORF">FVO59_11955</name>
</gene>
<accession>A0A7D7WFP1</accession>
<dbReference type="AlphaFoldDB" id="A0A7D7WFP1"/>
<feature type="compositionally biased region" description="Acidic residues" evidence="1">
    <location>
        <begin position="72"/>
        <end position="90"/>
    </location>
</feature>
<sequence>MARFTHRVSGVVVSVADEKVLGSDWRAEGETERSETPDASWKVADLKAYAEENGIDLGDATKKADILAALDDSADDDGNSDNDESNDDES</sequence>
<evidence type="ECO:0000313" key="2">
    <source>
        <dbReference type="EMBL" id="QMU97839.1"/>
    </source>
</evidence>
<feature type="region of interest" description="Disordered" evidence="1">
    <location>
        <begin position="71"/>
        <end position="90"/>
    </location>
</feature>
<proteinExistence type="predicted"/>
<dbReference type="Proteomes" id="UP000515708">
    <property type="component" value="Chromosome"/>
</dbReference>
<evidence type="ECO:0000313" key="3">
    <source>
        <dbReference type="Proteomes" id="UP000515708"/>
    </source>
</evidence>
<dbReference type="EMBL" id="CP043732">
    <property type="protein sequence ID" value="QMU97839.1"/>
    <property type="molecule type" value="Genomic_DNA"/>
</dbReference>
<reference evidence="2 3" key="1">
    <citation type="journal article" date="2020" name="Front. Microbiol.">
        <title>Design of Bacterial Strain-Specific qPCR Assays Using NGS Data and Publicly Available Resources and Its Application to Track Biocontrol Strains.</title>
        <authorList>
            <person name="Hernandez I."/>
            <person name="Sant C."/>
            <person name="Martinez R."/>
            <person name="Fernandez C."/>
        </authorList>
    </citation>
    <scope>NUCLEOTIDE SEQUENCE [LARGE SCALE GENOMIC DNA]</scope>
    <source>
        <strain evidence="2 3">B24</strain>
    </source>
</reference>
<evidence type="ECO:0008006" key="4">
    <source>
        <dbReference type="Google" id="ProtNLM"/>
    </source>
</evidence>